<evidence type="ECO:0000313" key="3">
    <source>
        <dbReference type="EMBL" id="SDD16062.1"/>
    </source>
</evidence>
<dbReference type="PANTHER" id="PTHR44520">
    <property type="entry name" value="RESPONSE REGULATOR RCP1-RELATED"/>
    <property type="match status" value="1"/>
</dbReference>
<dbReference type="EMBL" id="FMZO01000006">
    <property type="protein sequence ID" value="SDD16062.1"/>
    <property type="molecule type" value="Genomic_DNA"/>
</dbReference>
<proteinExistence type="predicted"/>
<dbReference type="InterPro" id="IPR011006">
    <property type="entry name" value="CheY-like_superfamily"/>
</dbReference>
<dbReference type="Proteomes" id="UP000198757">
    <property type="component" value="Unassembled WGS sequence"/>
</dbReference>
<dbReference type="STRING" id="1285928.SAMN04487894_106224"/>
<keyword evidence="1" id="KW-0597">Phosphoprotein</keyword>
<dbReference type="Pfam" id="PF00072">
    <property type="entry name" value="Response_reg"/>
    <property type="match status" value="1"/>
</dbReference>
<dbReference type="SMART" id="SM00448">
    <property type="entry name" value="REC"/>
    <property type="match status" value="1"/>
</dbReference>
<reference evidence="4" key="1">
    <citation type="submission" date="2016-10" db="EMBL/GenBank/DDBJ databases">
        <authorList>
            <person name="Varghese N."/>
            <person name="Submissions S."/>
        </authorList>
    </citation>
    <scope>NUCLEOTIDE SEQUENCE [LARGE SCALE GENOMIC DNA]</scope>
    <source>
        <strain evidence="4">DSM 25811 / CCM 8410 / LMG 26954 / E90</strain>
    </source>
</reference>
<dbReference type="AlphaFoldDB" id="A0A1G6SGM1"/>
<organism evidence="3 4">
    <name type="scientific">Niabella drilacis (strain DSM 25811 / CCM 8410 / CCUG 62505 / LMG 26954 / E90)</name>
    <dbReference type="NCBI Taxonomy" id="1285928"/>
    <lineage>
        <taxon>Bacteria</taxon>
        <taxon>Pseudomonadati</taxon>
        <taxon>Bacteroidota</taxon>
        <taxon>Chitinophagia</taxon>
        <taxon>Chitinophagales</taxon>
        <taxon>Chitinophagaceae</taxon>
        <taxon>Niabella</taxon>
    </lineage>
</organism>
<protein>
    <submittedName>
        <fullName evidence="3">Response regulator receiver domain-containing protein</fullName>
    </submittedName>
</protein>
<sequence>MTEGNVIFIVDDDPIHRLLMDKLFARQPKPCKLYFFENGQKALEALKEPSALPDLILLDIEMPVMNGWQFMDAFSQLDPALIDPIPVYMVSSSFSDVDQDRVKRYPRIRGYIVKPIRIEKIIELLE</sequence>
<gene>
    <name evidence="3" type="ORF">SAMN04487894_106224</name>
</gene>
<evidence type="ECO:0000256" key="1">
    <source>
        <dbReference type="PROSITE-ProRule" id="PRU00169"/>
    </source>
</evidence>
<dbReference type="RefSeq" id="WP_090390543.1">
    <property type="nucleotide sequence ID" value="NZ_FMZO01000006.1"/>
</dbReference>
<dbReference type="PANTHER" id="PTHR44520:SF2">
    <property type="entry name" value="RESPONSE REGULATOR RCP1"/>
    <property type="match status" value="1"/>
</dbReference>
<evidence type="ECO:0000259" key="2">
    <source>
        <dbReference type="PROSITE" id="PS50110"/>
    </source>
</evidence>
<dbReference type="GO" id="GO:0000160">
    <property type="term" value="P:phosphorelay signal transduction system"/>
    <property type="evidence" value="ECO:0007669"/>
    <property type="project" value="InterPro"/>
</dbReference>
<name>A0A1G6SGM1_NIADE</name>
<dbReference type="InterPro" id="IPR052893">
    <property type="entry name" value="TCS_response_regulator"/>
</dbReference>
<evidence type="ECO:0000313" key="4">
    <source>
        <dbReference type="Proteomes" id="UP000198757"/>
    </source>
</evidence>
<accession>A0A1G6SGM1</accession>
<feature type="domain" description="Response regulatory" evidence="2">
    <location>
        <begin position="6"/>
        <end position="126"/>
    </location>
</feature>
<dbReference type="SUPFAM" id="SSF52172">
    <property type="entry name" value="CheY-like"/>
    <property type="match status" value="1"/>
</dbReference>
<dbReference type="InterPro" id="IPR001789">
    <property type="entry name" value="Sig_transdc_resp-reg_receiver"/>
</dbReference>
<keyword evidence="4" id="KW-1185">Reference proteome</keyword>
<dbReference type="OrthoDB" id="1121174at2"/>
<dbReference type="PROSITE" id="PS50110">
    <property type="entry name" value="RESPONSE_REGULATORY"/>
    <property type="match status" value="1"/>
</dbReference>
<dbReference type="Gene3D" id="3.40.50.2300">
    <property type="match status" value="1"/>
</dbReference>
<feature type="modified residue" description="4-aspartylphosphate" evidence="1">
    <location>
        <position position="59"/>
    </location>
</feature>